<keyword evidence="3 6" id="KW-0808">Transferase</keyword>
<evidence type="ECO:0000256" key="3">
    <source>
        <dbReference type="ARBA" id="ARBA00022679"/>
    </source>
</evidence>
<dbReference type="EMBL" id="PKPP01002573">
    <property type="protein sequence ID" value="PWA74403.1"/>
    <property type="molecule type" value="Genomic_DNA"/>
</dbReference>
<evidence type="ECO:0000256" key="2">
    <source>
        <dbReference type="ARBA" id="ARBA00022603"/>
    </source>
</evidence>
<dbReference type="Proteomes" id="UP000245207">
    <property type="component" value="Unassembled WGS sequence"/>
</dbReference>
<dbReference type="Pfam" id="PF03492">
    <property type="entry name" value="Methyltransf_7"/>
    <property type="match status" value="1"/>
</dbReference>
<reference evidence="6 7" key="1">
    <citation type="journal article" date="2018" name="Mol. Plant">
        <title>The genome of Artemisia annua provides insight into the evolution of Asteraceae family and artemisinin biosynthesis.</title>
        <authorList>
            <person name="Shen Q."/>
            <person name="Zhang L."/>
            <person name="Liao Z."/>
            <person name="Wang S."/>
            <person name="Yan T."/>
            <person name="Shi P."/>
            <person name="Liu M."/>
            <person name="Fu X."/>
            <person name="Pan Q."/>
            <person name="Wang Y."/>
            <person name="Lv Z."/>
            <person name="Lu X."/>
            <person name="Zhang F."/>
            <person name="Jiang W."/>
            <person name="Ma Y."/>
            <person name="Chen M."/>
            <person name="Hao X."/>
            <person name="Li L."/>
            <person name="Tang Y."/>
            <person name="Lv G."/>
            <person name="Zhou Y."/>
            <person name="Sun X."/>
            <person name="Brodelius P.E."/>
            <person name="Rose J.K.C."/>
            <person name="Tang K."/>
        </authorList>
    </citation>
    <scope>NUCLEOTIDE SEQUENCE [LARGE SCALE GENOMIC DNA]</scope>
    <source>
        <strain evidence="7">cv. Huhao1</strain>
        <tissue evidence="6">Leaf</tissue>
    </source>
</reference>
<evidence type="ECO:0000313" key="6">
    <source>
        <dbReference type="EMBL" id="PWA74403.1"/>
    </source>
</evidence>
<evidence type="ECO:0000313" key="7">
    <source>
        <dbReference type="Proteomes" id="UP000245207"/>
    </source>
</evidence>
<keyword evidence="5" id="KW-0460">Magnesium</keyword>
<dbReference type="GO" id="GO:0008168">
    <property type="term" value="F:methyltransferase activity"/>
    <property type="evidence" value="ECO:0007669"/>
    <property type="project" value="UniProtKB-KW"/>
</dbReference>
<keyword evidence="4" id="KW-0479">Metal-binding</keyword>
<name>A0A2U1NLL2_ARTAN</name>
<evidence type="ECO:0000256" key="4">
    <source>
        <dbReference type="ARBA" id="ARBA00022723"/>
    </source>
</evidence>
<dbReference type="AlphaFoldDB" id="A0A2U1NLL2"/>
<protein>
    <submittedName>
        <fullName evidence="6">Salicylic acid carboxyl methyltransferase</fullName>
    </submittedName>
</protein>
<accession>A0A2U1NLL2</accession>
<keyword evidence="2 6" id="KW-0489">Methyltransferase</keyword>
<gene>
    <name evidence="6" type="ORF">CTI12_AA251400</name>
</gene>
<comment type="caution">
    <text evidence="6">The sequence shown here is derived from an EMBL/GenBank/DDBJ whole genome shotgun (WGS) entry which is preliminary data.</text>
</comment>
<evidence type="ECO:0000256" key="1">
    <source>
        <dbReference type="ARBA" id="ARBA00007967"/>
    </source>
</evidence>
<dbReference type="Gene3D" id="3.40.50.150">
    <property type="entry name" value="Vaccinia Virus protein VP39"/>
    <property type="match status" value="1"/>
</dbReference>
<dbReference type="GO" id="GO:0032259">
    <property type="term" value="P:methylation"/>
    <property type="evidence" value="ECO:0007669"/>
    <property type="project" value="UniProtKB-KW"/>
</dbReference>
<comment type="similarity">
    <text evidence="1">Belongs to the methyltransferase superfamily. Type-7 methyltransferase family.</text>
</comment>
<dbReference type="GO" id="GO:0046872">
    <property type="term" value="F:metal ion binding"/>
    <property type="evidence" value="ECO:0007669"/>
    <property type="project" value="UniProtKB-KW"/>
</dbReference>
<dbReference type="InterPro" id="IPR042086">
    <property type="entry name" value="MeTrfase_capping"/>
</dbReference>
<dbReference type="InterPro" id="IPR029063">
    <property type="entry name" value="SAM-dependent_MTases_sf"/>
</dbReference>
<sequence length="360" mass="40813">MVGVVNILHMSSGFGETSYANNSFLQETVMQKVMPVLKHTIKGFANHDVVFSQCFKVADLGCSSSKNTLSVATNIIDIVIEVYKENYRKPPQFQIYLNDLFGYWTDFYAKLEKEGKSLGRCFLSAVPGSFYGRLFPDQSLHLIHSSYSLHWLSQVPEGLESNALNIYMAKTSPLNVLQAYGKQYYTDFTKFLHMRSKEIVRGGCMILTFLDRSMSDPTSDDCCALWELLAQSLLDMLKEGLVQESDINSFNVPTYTPCEDEVRNVIESEGSFSLDSLKIFKVNWDPHDTDYTSKNDNEPNHNHGENTAKLVRAVTEPLLTSHFGSSIIDRVFTKYAKHVAEHLAKKKTRHINIVISLTKK</sequence>
<evidence type="ECO:0000256" key="5">
    <source>
        <dbReference type="ARBA" id="ARBA00022842"/>
    </source>
</evidence>
<dbReference type="Gene3D" id="1.10.1200.270">
    <property type="entry name" value="Methyltransferase, alpha-helical capping domain"/>
    <property type="match status" value="1"/>
</dbReference>
<keyword evidence="7" id="KW-1185">Reference proteome</keyword>
<dbReference type="SUPFAM" id="SSF53335">
    <property type="entry name" value="S-adenosyl-L-methionine-dependent methyltransferases"/>
    <property type="match status" value="1"/>
</dbReference>
<dbReference type="OrthoDB" id="1523883at2759"/>
<dbReference type="PANTHER" id="PTHR31009">
    <property type="entry name" value="S-ADENOSYL-L-METHIONINE:CARBOXYL METHYLTRANSFERASE FAMILY PROTEIN"/>
    <property type="match status" value="1"/>
</dbReference>
<proteinExistence type="inferred from homology"/>
<organism evidence="6 7">
    <name type="scientific">Artemisia annua</name>
    <name type="common">Sweet wormwood</name>
    <dbReference type="NCBI Taxonomy" id="35608"/>
    <lineage>
        <taxon>Eukaryota</taxon>
        <taxon>Viridiplantae</taxon>
        <taxon>Streptophyta</taxon>
        <taxon>Embryophyta</taxon>
        <taxon>Tracheophyta</taxon>
        <taxon>Spermatophyta</taxon>
        <taxon>Magnoliopsida</taxon>
        <taxon>eudicotyledons</taxon>
        <taxon>Gunneridae</taxon>
        <taxon>Pentapetalae</taxon>
        <taxon>asterids</taxon>
        <taxon>campanulids</taxon>
        <taxon>Asterales</taxon>
        <taxon>Asteraceae</taxon>
        <taxon>Asteroideae</taxon>
        <taxon>Anthemideae</taxon>
        <taxon>Artemisiinae</taxon>
        <taxon>Artemisia</taxon>
    </lineage>
</organism>
<dbReference type="InterPro" id="IPR005299">
    <property type="entry name" value="MeTrfase_7"/>
</dbReference>